<evidence type="ECO:0000256" key="4">
    <source>
        <dbReference type="ARBA" id="ARBA00022679"/>
    </source>
</evidence>
<keyword evidence="3" id="KW-0597">Phosphoprotein</keyword>
<evidence type="ECO:0000256" key="3">
    <source>
        <dbReference type="ARBA" id="ARBA00022553"/>
    </source>
</evidence>
<feature type="domain" description="Histidine kinase" evidence="6">
    <location>
        <begin position="168"/>
        <end position="386"/>
    </location>
</feature>
<reference evidence="7" key="1">
    <citation type="submission" date="2020-02" db="EMBL/GenBank/DDBJ databases">
        <authorList>
            <person name="Meier V. D."/>
        </authorList>
    </citation>
    <scope>NUCLEOTIDE SEQUENCE</scope>
    <source>
        <strain evidence="7">AVDCRST_MAG89</strain>
    </source>
</reference>
<dbReference type="InterPro" id="IPR003594">
    <property type="entry name" value="HATPase_dom"/>
</dbReference>
<dbReference type="InterPro" id="IPR005467">
    <property type="entry name" value="His_kinase_dom"/>
</dbReference>
<dbReference type="PRINTS" id="PR00344">
    <property type="entry name" value="BCTRLSENSOR"/>
</dbReference>
<dbReference type="PANTHER" id="PTHR42878:SF13">
    <property type="entry name" value="HISTIDINE KINASE"/>
    <property type="match status" value="1"/>
</dbReference>
<dbReference type="Gene3D" id="1.10.287.130">
    <property type="match status" value="1"/>
</dbReference>
<accession>A0A6J4K8B2</accession>
<dbReference type="PANTHER" id="PTHR42878">
    <property type="entry name" value="TWO-COMPONENT HISTIDINE KINASE"/>
    <property type="match status" value="1"/>
</dbReference>
<dbReference type="GO" id="GO:0000156">
    <property type="term" value="F:phosphorelay response regulator activity"/>
    <property type="evidence" value="ECO:0007669"/>
    <property type="project" value="TreeGrafter"/>
</dbReference>
<comment type="catalytic activity">
    <reaction evidence="1">
        <text>ATP + protein L-histidine = ADP + protein N-phospho-L-histidine.</text>
        <dbReference type="EC" id="2.7.13.3"/>
    </reaction>
</comment>
<evidence type="ECO:0000259" key="6">
    <source>
        <dbReference type="PROSITE" id="PS50109"/>
    </source>
</evidence>
<keyword evidence="4" id="KW-0808">Transferase</keyword>
<dbReference type="GO" id="GO:0000155">
    <property type="term" value="F:phosphorelay sensor kinase activity"/>
    <property type="evidence" value="ECO:0007669"/>
    <property type="project" value="InterPro"/>
</dbReference>
<dbReference type="InterPro" id="IPR036097">
    <property type="entry name" value="HisK_dim/P_sf"/>
</dbReference>
<evidence type="ECO:0000256" key="1">
    <source>
        <dbReference type="ARBA" id="ARBA00000085"/>
    </source>
</evidence>
<dbReference type="SUPFAM" id="SSF47384">
    <property type="entry name" value="Homodimeric domain of signal transducing histidine kinase"/>
    <property type="match status" value="1"/>
</dbReference>
<protein>
    <recommendedName>
        <fullName evidence="2">histidine kinase</fullName>
        <ecNumber evidence="2">2.7.13.3</ecNumber>
    </recommendedName>
</protein>
<dbReference type="InterPro" id="IPR050351">
    <property type="entry name" value="BphY/WalK/GraS-like"/>
</dbReference>
<dbReference type="Pfam" id="PF02518">
    <property type="entry name" value="HATPase_c"/>
    <property type="match status" value="1"/>
</dbReference>
<proteinExistence type="predicted"/>
<sequence>MVSFECFAADRLRRDNAEVTRAWVERISGRLGTHPRHVLPTRELLDGVPDALLKAADFLEAGEDQRLTVQEVVTDRLREVARLRRAQGYDVQEIVHEFDELAQVLDGAALCWLAEYPGDPDPAAVGRVFGRLNRAPLLMGEITVALYAEEDTEGRQSAATRLRDFADTLMHQLKNPLGAAEGAALLLGDDEVSAKLNERRRFASIVERNLRRAREVIEDVRSLALSEMTQPGPTRCVPLSQTLDAVLTEVRPLADERAVRLELRGKVPDLVVDATRAEVVLLNLVSNAVKYADGDKADPWVVVEIEREPESGPWWVLVRDNGLGIPRELHDRIFERFFRASPGAAEGTGLGLAIAQEALQQLGSRLEFESEAAVGSTFRFCLPVPGTSGTRY</sequence>
<dbReference type="InterPro" id="IPR003661">
    <property type="entry name" value="HisK_dim/P_dom"/>
</dbReference>
<evidence type="ECO:0000256" key="2">
    <source>
        <dbReference type="ARBA" id="ARBA00012438"/>
    </source>
</evidence>
<gene>
    <name evidence="7" type="ORF">AVDCRST_MAG89-263</name>
</gene>
<dbReference type="GO" id="GO:0007234">
    <property type="term" value="P:osmosensory signaling via phosphorelay pathway"/>
    <property type="evidence" value="ECO:0007669"/>
    <property type="project" value="TreeGrafter"/>
</dbReference>
<dbReference type="CDD" id="cd00082">
    <property type="entry name" value="HisKA"/>
    <property type="match status" value="1"/>
</dbReference>
<organism evidence="7">
    <name type="scientific">uncultured Gemmatimonadota bacterium</name>
    <dbReference type="NCBI Taxonomy" id="203437"/>
    <lineage>
        <taxon>Bacteria</taxon>
        <taxon>Pseudomonadati</taxon>
        <taxon>Gemmatimonadota</taxon>
        <taxon>environmental samples</taxon>
    </lineage>
</organism>
<dbReference type="Pfam" id="PF00512">
    <property type="entry name" value="HisKA"/>
    <property type="match status" value="1"/>
</dbReference>
<dbReference type="GO" id="GO:0030295">
    <property type="term" value="F:protein kinase activator activity"/>
    <property type="evidence" value="ECO:0007669"/>
    <property type="project" value="TreeGrafter"/>
</dbReference>
<dbReference type="SMART" id="SM00388">
    <property type="entry name" value="HisKA"/>
    <property type="match status" value="1"/>
</dbReference>
<evidence type="ECO:0000313" key="7">
    <source>
        <dbReference type="EMBL" id="CAA9298139.1"/>
    </source>
</evidence>
<keyword evidence="5" id="KW-0418">Kinase</keyword>
<dbReference type="SMART" id="SM00387">
    <property type="entry name" value="HATPase_c"/>
    <property type="match status" value="1"/>
</dbReference>
<dbReference type="EC" id="2.7.13.3" evidence="2"/>
<dbReference type="InterPro" id="IPR004358">
    <property type="entry name" value="Sig_transdc_His_kin-like_C"/>
</dbReference>
<dbReference type="AlphaFoldDB" id="A0A6J4K8B2"/>
<dbReference type="InterPro" id="IPR036890">
    <property type="entry name" value="HATPase_C_sf"/>
</dbReference>
<dbReference type="Gene3D" id="3.30.565.10">
    <property type="entry name" value="Histidine kinase-like ATPase, C-terminal domain"/>
    <property type="match status" value="1"/>
</dbReference>
<name>A0A6J4K8B2_9BACT</name>
<dbReference type="PROSITE" id="PS50109">
    <property type="entry name" value="HIS_KIN"/>
    <property type="match status" value="1"/>
</dbReference>
<dbReference type="SUPFAM" id="SSF55874">
    <property type="entry name" value="ATPase domain of HSP90 chaperone/DNA topoisomerase II/histidine kinase"/>
    <property type="match status" value="1"/>
</dbReference>
<evidence type="ECO:0000256" key="5">
    <source>
        <dbReference type="ARBA" id="ARBA00022777"/>
    </source>
</evidence>
<dbReference type="EMBL" id="CADCTV010000062">
    <property type="protein sequence ID" value="CAA9298139.1"/>
    <property type="molecule type" value="Genomic_DNA"/>
</dbReference>
<dbReference type="CDD" id="cd00075">
    <property type="entry name" value="HATPase"/>
    <property type="match status" value="1"/>
</dbReference>